<dbReference type="GO" id="GO:0016887">
    <property type="term" value="F:ATP hydrolysis activity"/>
    <property type="evidence" value="ECO:0007669"/>
    <property type="project" value="InterPro"/>
</dbReference>
<dbReference type="InterPro" id="IPR003593">
    <property type="entry name" value="AAA+_ATPase"/>
</dbReference>
<dbReference type="PANTHER" id="PTHR24220">
    <property type="entry name" value="IMPORT ATP-BINDING PROTEIN"/>
    <property type="match status" value="1"/>
</dbReference>
<evidence type="ECO:0000256" key="5">
    <source>
        <dbReference type="ARBA" id="ARBA00022967"/>
    </source>
</evidence>
<reference evidence="9 10" key="1">
    <citation type="submission" date="2018-11" db="EMBL/GenBank/DDBJ databases">
        <title>Bradyrhizobium sp. nov., isolated from effective nodules of peanut in China.</title>
        <authorList>
            <person name="Li Y."/>
        </authorList>
    </citation>
    <scope>NUCLEOTIDE SEQUENCE [LARGE SCALE GENOMIC DNA]</scope>
    <source>
        <strain evidence="9 10">CCBAU 51770</strain>
    </source>
</reference>
<dbReference type="Pfam" id="PF00005">
    <property type="entry name" value="ABC_tran"/>
    <property type="match status" value="1"/>
</dbReference>
<sequence>MTSLVVLEHIHKRHRLGSQSVHALSDITMQIDPGEFVAVVGPSGSGKSTLLSIIGCLDRPSSGGYFLHGQDVLAQSRRRLSELRNRRFGFVFQNFNLLPRLTALENVGLPLFYRRDGLRNPIARARVALERVGLSSRMQHMPGQLSGGEQQRVAVARAIVNEPDLLLADEPTGALDTSTRDTILSILAELRRGGLTVMLVTHDAEVAGRAQRTIRLRDGAVVGDSISLGASSTSTIAEV</sequence>
<dbReference type="PROSITE" id="PS00211">
    <property type="entry name" value="ABC_TRANSPORTER_1"/>
    <property type="match status" value="1"/>
</dbReference>
<dbReference type="Gene3D" id="3.40.50.300">
    <property type="entry name" value="P-loop containing nucleotide triphosphate hydrolases"/>
    <property type="match status" value="1"/>
</dbReference>
<evidence type="ECO:0000313" key="9">
    <source>
        <dbReference type="EMBL" id="RXH01887.1"/>
    </source>
</evidence>
<comment type="function">
    <text evidence="6">Involved in beta-(1--&gt;2)glucan export. Transmembrane domains (TMD) form a pore in the inner membrane and the ATP-binding domain (NBD) is responsible for energy generation.</text>
</comment>
<keyword evidence="1" id="KW-0813">Transport</keyword>
<comment type="caution">
    <text evidence="9">The sequence shown here is derived from an EMBL/GenBank/DDBJ whole genome shotgun (WGS) entry which is preliminary data.</text>
</comment>
<dbReference type="FunFam" id="3.40.50.300:FF:000032">
    <property type="entry name" value="Export ABC transporter ATP-binding protein"/>
    <property type="match status" value="1"/>
</dbReference>
<dbReference type="GO" id="GO:0005524">
    <property type="term" value="F:ATP binding"/>
    <property type="evidence" value="ECO:0007669"/>
    <property type="project" value="UniProtKB-KW"/>
</dbReference>
<dbReference type="InterPro" id="IPR017911">
    <property type="entry name" value="MacB-like_ATP-bd"/>
</dbReference>
<dbReference type="SUPFAM" id="SSF52540">
    <property type="entry name" value="P-loop containing nucleoside triphosphate hydrolases"/>
    <property type="match status" value="1"/>
</dbReference>
<dbReference type="InterPro" id="IPR015854">
    <property type="entry name" value="ABC_transpr_LolD-like"/>
</dbReference>
<dbReference type="PROSITE" id="PS50893">
    <property type="entry name" value="ABC_TRANSPORTER_2"/>
    <property type="match status" value="1"/>
</dbReference>
<feature type="domain" description="ABC transporter" evidence="8">
    <location>
        <begin position="5"/>
        <end position="239"/>
    </location>
</feature>
<dbReference type="EMBL" id="RKMK01000003">
    <property type="protein sequence ID" value="RXH01887.1"/>
    <property type="molecule type" value="Genomic_DNA"/>
</dbReference>
<comment type="similarity">
    <text evidence="7">Belongs to the ABC transporter superfamily. Macrolide exporter (TC 3.A.1.122) family.</text>
</comment>
<keyword evidence="4 9" id="KW-0067">ATP-binding</keyword>
<evidence type="ECO:0000256" key="6">
    <source>
        <dbReference type="ARBA" id="ARBA00024722"/>
    </source>
</evidence>
<accession>A0A4Q0QXP6</accession>
<dbReference type="CDD" id="cd03255">
    <property type="entry name" value="ABC_MJ0796_LolCDE_FtsE"/>
    <property type="match status" value="1"/>
</dbReference>
<evidence type="ECO:0000256" key="2">
    <source>
        <dbReference type="ARBA" id="ARBA00022519"/>
    </source>
</evidence>
<protein>
    <submittedName>
        <fullName evidence="9">ABC transporter ATP-binding protein</fullName>
    </submittedName>
</protein>
<keyword evidence="2" id="KW-0997">Cell inner membrane</keyword>
<proteinExistence type="inferred from homology"/>
<dbReference type="InterPro" id="IPR003439">
    <property type="entry name" value="ABC_transporter-like_ATP-bd"/>
</dbReference>
<dbReference type="SMART" id="SM00382">
    <property type="entry name" value="AAA"/>
    <property type="match status" value="1"/>
</dbReference>
<dbReference type="Proteomes" id="UP000290174">
    <property type="component" value="Unassembled WGS sequence"/>
</dbReference>
<dbReference type="GO" id="GO:0022857">
    <property type="term" value="F:transmembrane transporter activity"/>
    <property type="evidence" value="ECO:0007669"/>
    <property type="project" value="TreeGrafter"/>
</dbReference>
<name>A0A4Q0QXP6_9BRAD</name>
<evidence type="ECO:0000256" key="7">
    <source>
        <dbReference type="ARBA" id="ARBA00038388"/>
    </source>
</evidence>
<dbReference type="PANTHER" id="PTHR24220:SF86">
    <property type="entry name" value="ABC TRANSPORTER ABCH.1"/>
    <property type="match status" value="1"/>
</dbReference>
<dbReference type="InterPro" id="IPR027417">
    <property type="entry name" value="P-loop_NTPase"/>
</dbReference>
<dbReference type="RefSeq" id="WP_128934998.1">
    <property type="nucleotide sequence ID" value="NZ_CP022221.1"/>
</dbReference>
<evidence type="ECO:0000256" key="3">
    <source>
        <dbReference type="ARBA" id="ARBA00022741"/>
    </source>
</evidence>
<dbReference type="AlphaFoldDB" id="A0A4Q0QXP6"/>
<evidence type="ECO:0000256" key="4">
    <source>
        <dbReference type="ARBA" id="ARBA00022840"/>
    </source>
</evidence>
<keyword evidence="2" id="KW-0472">Membrane</keyword>
<gene>
    <name evidence="9" type="ORF">EAS61_05435</name>
</gene>
<keyword evidence="5" id="KW-1278">Translocase</keyword>
<keyword evidence="3" id="KW-0547">Nucleotide-binding</keyword>
<evidence type="ECO:0000256" key="1">
    <source>
        <dbReference type="ARBA" id="ARBA00022448"/>
    </source>
</evidence>
<evidence type="ECO:0000259" key="8">
    <source>
        <dbReference type="PROSITE" id="PS50893"/>
    </source>
</evidence>
<keyword evidence="2" id="KW-1003">Cell membrane</keyword>
<evidence type="ECO:0000313" key="10">
    <source>
        <dbReference type="Proteomes" id="UP000290174"/>
    </source>
</evidence>
<dbReference type="InterPro" id="IPR017871">
    <property type="entry name" value="ABC_transporter-like_CS"/>
</dbReference>
<dbReference type="GO" id="GO:0098796">
    <property type="term" value="C:membrane protein complex"/>
    <property type="evidence" value="ECO:0007669"/>
    <property type="project" value="UniProtKB-ARBA"/>
</dbReference>
<organism evidence="9 10">
    <name type="scientific">Bradyrhizobium zhanjiangense</name>
    <dbReference type="NCBI Taxonomy" id="1325107"/>
    <lineage>
        <taxon>Bacteria</taxon>
        <taxon>Pseudomonadati</taxon>
        <taxon>Pseudomonadota</taxon>
        <taxon>Alphaproteobacteria</taxon>
        <taxon>Hyphomicrobiales</taxon>
        <taxon>Nitrobacteraceae</taxon>
        <taxon>Bradyrhizobium</taxon>
    </lineage>
</organism>
<dbReference type="GO" id="GO:0005886">
    <property type="term" value="C:plasma membrane"/>
    <property type="evidence" value="ECO:0007669"/>
    <property type="project" value="TreeGrafter"/>
</dbReference>